<sequence>MVNLLGAEPADAEYEVKQTKGAHSRTTYLKDLFKHHIEQ</sequence>
<comment type="caution">
    <text evidence="1">The sequence shown here is derived from an EMBL/GenBank/DDBJ whole genome shotgun (WGS) entry which is preliminary data.</text>
</comment>
<feature type="non-terminal residue" evidence="1">
    <location>
        <position position="39"/>
    </location>
</feature>
<organism evidence="1 2">
    <name type="scientific">Trifolium medium</name>
    <dbReference type="NCBI Taxonomy" id="97028"/>
    <lineage>
        <taxon>Eukaryota</taxon>
        <taxon>Viridiplantae</taxon>
        <taxon>Streptophyta</taxon>
        <taxon>Embryophyta</taxon>
        <taxon>Tracheophyta</taxon>
        <taxon>Spermatophyta</taxon>
        <taxon>Magnoliopsida</taxon>
        <taxon>eudicotyledons</taxon>
        <taxon>Gunneridae</taxon>
        <taxon>Pentapetalae</taxon>
        <taxon>rosids</taxon>
        <taxon>fabids</taxon>
        <taxon>Fabales</taxon>
        <taxon>Fabaceae</taxon>
        <taxon>Papilionoideae</taxon>
        <taxon>50 kb inversion clade</taxon>
        <taxon>NPAAA clade</taxon>
        <taxon>Hologalegina</taxon>
        <taxon>IRL clade</taxon>
        <taxon>Trifolieae</taxon>
        <taxon>Trifolium</taxon>
    </lineage>
</organism>
<proteinExistence type="predicted"/>
<evidence type="ECO:0000313" key="2">
    <source>
        <dbReference type="Proteomes" id="UP000265520"/>
    </source>
</evidence>
<protein>
    <submittedName>
        <fullName evidence="1">Uncharacterized protein</fullName>
    </submittedName>
</protein>
<name>A0A392VXX8_9FABA</name>
<dbReference type="EMBL" id="LXQA011323647">
    <property type="protein sequence ID" value="MCI93234.1"/>
    <property type="molecule type" value="Genomic_DNA"/>
</dbReference>
<dbReference type="AlphaFoldDB" id="A0A392VXX8"/>
<keyword evidence="2" id="KW-1185">Reference proteome</keyword>
<reference evidence="1 2" key="1">
    <citation type="journal article" date="2018" name="Front. Plant Sci.">
        <title>Red Clover (Trifolium pratense) and Zigzag Clover (T. medium) - A Picture of Genomic Similarities and Differences.</title>
        <authorList>
            <person name="Dluhosova J."/>
            <person name="Istvanek J."/>
            <person name="Nedelnik J."/>
            <person name="Repkova J."/>
        </authorList>
    </citation>
    <scope>NUCLEOTIDE SEQUENCE [LARGE SCALE GENOMIC DNA]</scope>
    <source>
        <strain evidence="2">cv. 10/8</strain>
        <tissue evidence="1">Leaf</tissue>
    </source>
</reference>
<accession>A0A392VXX8</accession>
<dbReference type="Proteomes" id="UP000265520">
    <property type="component" value="Unassembled WGS sequence"/>
</dbReference>
<evidence type="ECO:0000313" key="1">
    <source>
        <dbReference type="EMBL" id="MCI93234.1"/>
    </source>
</evidence>